<evidence type="ECO:0000313" key="5">
    <source>
        <dbReference type="Proteomes" id="UP000061010"/>
    </source>
</evidence>
<dbReference type="InterPro" id="IPR001789">
    <property type="entry name" value="Sig_transdc_resp-reg_receiver"/>
</dbReference>
<feature type="domain" description="HDOD" evidence="3">
    <location>
        <begin position="170"/>
        <end position="344"/>
    </location>
</feature>
<accession>A0A0S1B2J8</accession>
<dbReference type="PATRIC" id="fig|128780.6.peg.2912"/>
<dbReference type="AlphaFoldDB" id="A0A0S1B2J8"/>
<feature type="domain" description="Response regulatory" evidence="2">
    <location>
        <begin position="32"/>
        <end position="149"/>
    </location>
</feature>
<dbReference type="InterPro" id="IPR014626">
    <property type="entry name" value="Sig_transdc_resp-reg_put"/>
</dbReference>
<dbReference type="SUPFAM" id="SSF109604">
    <property type="entry name" value="HD-domain/PDEase-like"/>
    <property type="match status" value="1"/>
</dbReference>
<dbReference type="EMBL" id="CP012900">
    <property type="protein sequence ID" value="ALJ29235.1"/>
    <property type="molecule type" value="Genomic_DNA"/>
</dbReference>
<dbReference type="PIRSF" id="PIRSF036883">
    <property type="entry name" value="RR_HD-GYP_mod"/>
    <property type="match status" value="1"/>
</dbReference>
<dbReference type="PROSITE" id="PS50110">
    <property type="entry name" value="RESPONSE_REGULATORY"/>
    <property type="match status" value="1"/>
</dbReference>
<evidence type="ECO:0000313" key="4">
    <source>
        <dbReference type="EMBL" id="ALJ29235.1"/>
    </source>
</evidence>
<dbReference type="InterPro" id="IPR013976">
    <property type="entry name" value="HDOD"/>
</dbReference>
<dbReference type="PROSITE" id="PS51833">
    <property type="entry name" value="HDOD"/>
    <property type="match status" value="1"/>
</dbReference>
<dbReference type="Gene3D" id="3.40.50.2300">
    <property type="match status" value="1"/>
</dbReference>
<name>A0A0S1B2J8_9GAMM</name>
<organism evidence="4 5">
    <name type="scientific">Stenotrophomonas acidaminiphila</name>
    <dbReference type="NCBI Taxonomy" id="128780"/>
    <lineage>
        <taxon>Bacteria</taxon>
        <taxon>Pseudomonadati</taxon>
        <taxon>Pseudomonadota</taxon>
        <taxon>Gammaproteobacteria</taxon>
        <taxon>Lysobacterales</taxon>
        <taxon>Lysobacteraceae</taxon>
        <taxon>Stenotrophomonas</taxon>
    </lineage>
</organism>
<proteinExistence type="predicted"/>
<sequence>MTLAGCSVTLAGRFSGLFQLRPDGSIGGNVLRILLVGDEASLSAELLEYITDLGEDWQVQTAPDGNSAIATVASSPIDAVIVAPALPDLTPATLLGQIRTLRPETIRIALIEAAHSQRAPSARIIGVAHRFLPLPLSPEVLLEALTSLEELRDLLDSPRLRAAIGRIEKLPSPPHLYLSLMHALEEDENSDASDIAKLVSADPAIAAKVLQLSNSAFFNTGRAISDLRGAVTRLGLSTLRDLVLASEVFSVPSVSPAERNALQARALTASRLAARMLPSSSAELGSTAALLADIGLLLPGVRDAREPAAEGDDRPGHDEAGAYLLGLWGLPMPIIEAVAFHLQPQRSNVRSFWVTGAVHVATALASGNPVDEQYLERTAVLPRLQGWREMASDLAGLSDIA</sequence>
<keyword evidence="5" id="KW-1185">Reference proteome</keyword>
<protein>
    <submittedName>
        <fullName evidence="4">Two component response regulator transcriptional regulator</fullName>
    </submittedName>
</protein>
<dbReference type="OrthoDB" id="5755654at2"/>
<evidence type="ECO:0000259" key="2">
    <source>
        <dbReference type="PROSITE" id="PS50110"/>
    </source>
</evidence>
<dbReference type="PANTHER" id="PTHR33525:SF6">
    <property type="entry name" value="HDOD DOMAIN-CONTAINING PROTEIN"/>
    <property type="match status" value="1"/>
</dbReference>
<dbReference type="InterPro" id="IPR011006">
    <property type="entry name" value="CheY-like_superfamily"/>
</dbReference>
<dbReference type="PANTHER" id="PTHR33525">
    <property type="match status" value="1"/>
</dbReference>
<dbReference type="KEGG" id="sacz:AOT14_28810"/>
<gene>
    <name evidence="4" type="ORF">AOT14_28810</name>
</gene>
<reference evidence="4 5" key="1">
    <citation type="journal article" date="2015" name="Genome Announc.">
        <title>Complete Genome Sequencing of Stenotrophomonas acidaminiphila ZAC14D2_NAIMI4_2, a Multidrug-Resistant Strain Isolated from Sediments of a Polluted River in Mexico, Uncovers New Antibiotic Resistance Genes and a Novel Class-II Lasso Peptide Biosynthesis Gene Cluster.</title>
        <authorList>
            <person name="Vinuesa P."/>
            <person name="Ochoa-Sanchez L.E."/>
        </authorList>
    </citation>
    <scope>NUCLEOTIDE SEQUENCE [LARGE SCALE GENOMIC DNA]</scope>
    <source>
        <strain evidence="4 5">ZAC14D2_NAIMI4_2</strain>
    </source>
</reference>
<dbReference type="Proteomes" id="UP000061010">
    <property type="component" value="Chromosome"/>
</dbReference>
<dbReference type="InterPro" id="IPR052340">
    <property type="entry name" value="RNase_Y/CdgJ"/>
</dbReference>
<dbReference type="SMART" id="SM00448">
    <property type="entry name" value="REC"/>
    <property type="match status" value="1"/>
</dbReference>
<dbReference type="Gene3D" id="1.10.3210.10">
    <property type="entry name" value="Hypothetical protein af1432"/>
    <property type="match status" value="1"/>
</dbReference>
<comment type="caution">
    <text evidence="1">Lacks conserved residue(s) required for the propagation of feature annotation.</text>
</comment>
<dbReference type="SUPFAM" id="SSF52172">
    <property type="entry name" value="CheY-like"/>
    <property type="match status" value="1"/>
</dbReference>
<dbReference type="Pfam" id="PF08668">
    <property type="entry name" value="HDOD"/>
    <property type="match status" value="1"/>
</dbReference>
<evidence type="ECO:0000259" key="3">
    <source>
        <dbReference type="PROSITE" id="PS51833"/>
    </source>
</evidence>
<dbReference type="GO" id="GO:0000160">
    <property type="term" value="P:phosphorelay signal transduction system"/>
    <property type="evidence" value="ECO:0007669"/>
    <property type="project" value="InterPro"/>
</dbReference>
<evidence type="ECO:0000256" key="1">
    <source>
        <dbReference type="PROSITE-ProRule" id="PRU00169"/>
    </source>
</evidence>